<keyword evidence="5 10" id="KW-0547">Nucleotide-binding</keyword>
<keyword evidence="3 10" id="KW-0132">Cell division</keyword>
<keyword evidence="13" id="KW-1185">Reference proteome</keyword>
<dbReference type="RefSeq" id="WP_110017430.1">
    <property type="nucleotide sequence ID" value="NZ_QGTJ01000002.1"/>
</dbReference>
<dbReference type="InterPro" id="IPR027417">
    <property type="entry name" value="P-loop_NTPase"/>
</dbReference>
<accession>A0A317N0A7</accession>
<dbReference type="SUPFAM" id="SSF52540">
    <property type="entry name" value="P-loop containing nucleoside triphosphate hydrolases"/>
    <property type="match status" value="1"/>
</dbReference>
<dbReference type="NCBIfam" id="TIGR03598">
    <property type="entry name" value="GTPase_YsxC"/>
    <property type="match status" value="1"/>
</dbReference>
<evidence type="ECO:0000256" key="10">
    <source>
        <dbReference type="HAMAP-Rule" id="MF_00321"/>
    </source>
</evidence>
<dbReference type="InterPro" id="IPR019987">
    <property type="entry name" value="GTP-bd_ribosome_bio_YsxC"/>
</dbReference>
<dbReference type="HAMAP" id="MF_00321">
    <property type="entry name" value="GTPase_EngB"/>
    <property type="match status" value="1"/>
</dbReference>
<organism evidence="12 13">
    <name type="scientific">Plasticicumulans acidivorans</name>
    <dbReference type="NCBI Taxonomy" id="886464"/>
    <lineage>
        <taxon>Bacteria</taxon>
        <taxon>Pseudomonadati</taxon>
        <taxon>Pseudomonadota</taxon>
        <taxon>Gammaproteobacteria</taxon>
        <taxon>Candidatus Competibacteraceae</taxon>
        <taxon>Plasticicumulans</taxon>
    </lineage>
</organism>
<dbReference type="GO" id="GO:0005525">
    <property type="term" value="F:GTP binding"/>
    <property type="evidence" value="ECO:0007669"/>
    <property type="project" value="UniProtKB-UniRule"/>
</dbReference>
<evidence type="ECO:0000256" key="4">
    <source>
        <dbReference type="ARBA" id="ARBA00022723"/>
    </source>
</evidence>
<dbReference type="InterPro" id="IPR030393">
    <property type="entry name" value="G_ENGB_dom"/>
</dbReference>
<protein>
    <recommendedName>
        <fullName evidence="10">Probable GTP-binding protein EngB</fullName>
    </recommendedName>
</protein>
<evidence type="ECO:0000256" key="9">
    <source>
        <dbReference type="ARBA" id="ARBA00023306"/>
    </source>
</evidence>
<dbReference type="GO" id="GO:0005829">
    <property type="term" value="C:cytosol"/>
    <property type="evidence" value="ECO:0007669"/>
    <property type="project" value="TreeGrafter"/>
</dbReference>
<evidence type="ECO:0000256" key="5">
    <source>
        <dbReference type="ARBA" id="ARBA00022741"/>
    </source>
</evidence>
<comment type="function">
    <text evidence="10">Necessary for normal cell division and for the maintenance of normal septation.</text>
</comment>
<dbReference type="GO" id="GO:0000917">
    <property type="term" value="P:division septum assembly"/>
    <property type="evidence" value="ECO:0007669"/>
    <property type="project" value="UniProtKB-KW"/>
</dbReference>
<dbReference type="AlphaFoldDB" id="A0A317N0A7"/>
<dbReference type="InterPro" id="IPR006073">
    <property type="entry name" value="GTP-bd"/>
</dbReference>
<evidence type="ECO:0000256" key="1">
    <source>
        <dbReference type="ARBA" id="ARBA00001946"/>
    </source>
</evidence>
<gene>
    <name evidence="10" type="primary">engB</name>
    <name evidence="12" type="ORF">C7443_102459</name>
</gene>
<dbReference type="GO" id="GO:0046872">
    <property type="term" value="F:metal ion binding"/>
    <property type="evidence" value="ECO:0007669"/>
    <property type="project" value="UniProtKB-KW"/>
</dbReference>
<evidence type="ECO:0000256" key="6">
    <source>
        <dbReference type="ARBA" id="ARBA00022842"/>
    </source>
</evidence>
<keyword evidence="6" id="KW-0460">Magnesium</keyword>
<name>A0A317N0A7_9GAMM</name>
<proteinExistence type="inferred from homology"/>
<dbReference type="PANTHER" id="PTHR11649:SF13">
    <property type="entry name" value="ENGB-TYPE G DOMAIN-CONTAINING PROTEIN"/>
    <property type="match status" value="1"/>
</dbReference>
<dbReference type="PROSITE" id="PS51706">
    <property type="entry name" value="G_ENGB"/>
    <property type="match status" value="1"/>
</dbReference>
<keyword evidence="8 10" id="KW-0717">Septation</keyword>
<evidence type="ECO:0000313" key="13">
    <source>
        <dbReference type="Proteomes" id="UP000246569"/>
    </source>
</evidence>
<keyword evidence="9 10" id="KW-0131">Cell cycle</keyword>
<dbReference type="EMBL" id="QGTJ01000002">
    <property type="protein sequence ID" value="PWV64806.1"/>
    <property type="molecule type" value="Genomic_DNA"/>
</dbReference>
<dbReference type="FunFam" id="3.40.50.300:FF:000098">
    <property type="entry name" value="Probable GTP-binding protein EngB"/>
    <property type="match status" value="1"/>
</dbReference>
<reference evidence="12 13" key="1">
    <citation type="submission" date="2018-05" db="EMBL/GenBank/DDBJ databases">
        <title>Genomic Encyclopedia of Type Strains, Phase IV (KMG-IV): sequencing the most valuable type-strain genomes for metagenomic binning, comparative biology and taxonomic classification.</title>
        <authorList>
            <person name="Goeker M."/>
        </authorList>
    </citation>
    <scope>NUCLEOTIDE SEQUENCE [LARGE SCALE GENOMIC DNA]</scope>
    <source>
        <strain evidence="12 13">DSM 23606</strain>
    </source>
</reference>
<evidence type="ECO:0000256" key="8">
    <source>
        <dbReference type="ARBA" id="ARBA00023210"/>
    </source>
</evidence>
<dbReference type="Gene3D" id="3.40.50.300">
    <property type="entry name" value="P-loop containing nucleotide triphosphate hydrolases"/>
    <property type="match status" value="1"/>
</dbReference>
<evidence type="ECO:0000313" key="12">
    <source>
        <dbReference type="EMBL" id="PWV64806.1"/>
    </source>
</evidence>
<evidence type="ECO:0000256" key="3">
    <source>
        <dbReference type="ARBA" id="ARBA00022618"/>
    </source>
</evidence>
<keyword evidence="4" id="KW-0479">Metal-binding</keyword>
<dbReference type="OrthoDB" id="9804921at2"/>
<comment type="similarity">
    <text evidence="2 10">Belongs to the TRAFAC class TrmE-Era-EngA-EngB-Septin-like GTPase superfamily. EngB GTPase family.</text>
</comment>
<feature type="domain" description="EngB-type G" evidence="11">
    <location>
        <begin position="24"/>
        <end position="198"/>
    </location>
</feature>
<evidence type="ECO:0000259" key="11">
    <source>
        <dbReference type="PROSITE" id="PS51706"/>
    </source>
</evidence>
<dbReference type="PANTHER" id="PTHR11649">
    <property type="entry name" value="MSS1/TRME-RELATED GTP-BINDING PROTEIN"/>
    <property type="match status" value="1"/>
</dbReference>
<sequence>MTDRYRMTRFLSSANELSQLPTDTGREIALAGRSNAGKSSALNTLTGQSRLARVSKTPGRTQLINLFTVDESHCLVDLPGYGYAQVPEAIKRHWQNVLARYLETRQALVGLLLMMDIRHPFNPLDRQMLEWTRHRGLDTHVLLTKCDKLSRGPALATLAAVRRELAAAFPNASAQLFSSLDRTGLAEAQARLDAWFGFSATPPHA</sequence>
<dbReference type="CDD" id="cd01876">
    <property type="entry name" value="YihA_EngB"/>
    <property type="match status" value="1"/>
</dbReference>
<evidence type="ECO:0000256" key="7">
    <source>
        <dbReference type="ARBA" id="ARBA00023134"/>
    </source>
</evidence>
<dbReference type="Pfam" id="PF01926">
    <property type="entry name" value="MMR_HSR1"/>
    <property type="match status" value="1"/>
</dbReference>
<comment type="cofactor">
    <cofactor evidence="1">
        <name>Mg(2+)</name>
        <dbReference type="ChEBI" id="CHEBI:18420"/>
    </cofactor>
</comment>
<comment type="caution">
    <text evidence="12">The sequence shown here is derived from an EMBL/GenBank/DDBJ whole genome shotgun (WGS) entry which is preliminary data.</text>
</comment>
<evidence type="ECO:0000256" key="2">
    <source>
        <dbReference type="ARBA" id="ARBA00009638"/>
    </source>
</evidence>
<keyword evidence="7 10" id="KW-0342">GTP-binding</keyword>
<dbReference type="Proteomes" id="UP000246569">
    <property type="component" value="Unassembled WGS sequence"/>
</dbReference>